<comment type="caution">
    <text evidence="6">The sequence shown here is derived from an EMBL/GenBank/DDBJ whole genome shotgun (WGS) entry which is preliminary data.</text>
</comment>
<reference evidence="6 7" key="1">
    <citation type="submission" date="2023-02" db="EMBL/GenBank/DDBJ databases">
        <title>Oceanobacillus kimchii IFOP_LL358 isolated form Alexandrium catenella lab strain.</title>
        <authorList>
            <person name="Gajardo G."/>
            <person name="Ueki S."/>
            <person name="Maruyama F."/>
        </authorList>
    </citation>
    <scope>NUCLEOTIDE SEQUENCE [LARGE SCALE GENOMIC DNA]</scope>
    <source>
        <strain evidence="6 7">IFOP_LL358</strain>
    </source>
</reference>
<protein>
    <recommendedName>
        <fullName evidence="5">UPF0295 protein MACH08_11540</fullName>
    </recommendedName>
</protein>
<keyword evidence="7" id="KW-1185">Reference proteome</keyword>
<evidence type="ECO:0000313" key="6">
    <source>
        <dbReference type="EMBL" id="GLO65370.1"/>
    </source>
</evidence>
<accession>A0ABQ5TH66</accession>
<evidence type="ECO:0000256" key="2">
    <source>
        <dbReference type="ARBA" id="ARBA00022692"/>
    </source>
</evidence>
<proteinExistence type="inferred from homology"/>
<evidence type="ECO:0000256" key="3">
    <source>
        <dbReference type="ARBA" id="ARBA00022989"/>
    </source>
</evidence>
<comment type="subcellular location">
    <subcellularLocation>
        <location evidence="5">Cell membrane</location>
        <topology evidence="5">Multi-pass membrane protein</topology>
    </subcellularLocation>
</comment>
<name>A0ABQ5TH66_9BACI</name>
<keyword evidence="3 5" id="KW-1133">Transmembrane helix</keyword>
<evidence type="ECO:0000256" key="4">
    <source>
        <dbReference type="ARBA" id="ARBA00023136"/>
    </source>
</evidence>
<dbReference type="Proteomes" id="UP001275436">
    <property type="component" value="Unassembled WGS sequence"/>
</dbReference>
<evidence type="ECO:0000256" key="1">
    <source>
        <dbReference type="ARBA" id="ARBA00022475"/>
    </source>
</evidence>
<feature type="transmembrane region" description="Helical" evidence="5">
    <location>
        <begin position="40"/>
        <end position="63"/>
    </location>
</feature>
<evidence type="ECO:0000313" key="7">
    <source>
        <dbReference type="Proteomes" id="UP001275436"/>
    </source>
</evidence>
<dbReference type="HAMAP" id="MF_01502">
    <property type="entry name" value="UPF0295"/>
    <property type="match status" value="1"/>
</dbReference>
<sequence>MSQQLTYSSKINKIRTFALILVFAGIITMYGGILTKNIEWLMVIFFILGTLMVILSCAVYVWIGTLSLRAVPVICPSCEKPTKMLGRVDACMHCKQPLTMDKNLEGIEFDEKYNSRKYKKK</sequence>
<evidence type="ECO:0000256" key="5">
    <source>
        <dbReference type="HAMAP-Rule" id="MF_01502"/>
    </source>
</evidence>
<organism evidence="6 7">
    <name type="scientific">Oceanobacillus kimchii</name>
    <dbReference type="NCBI Taxonomy" id="746691"/>
    <lineage>
        <taxon>Bacteria</taxon>
        <taxon>Bacillati</taxon>
        <taxon>Bacillota</taxon>
        <taxon>Bacilli</taxon>
        <taxon>Bacillales</taxon>
        <taxon>Bacillaceae</taxon>
        <taxon>Oceanobacillus</taxon>
    </lineage>
</organism>
<dbReference type="InterPro" id="IPR020912">
    <property type="entry name" value="UPF0295"/>
</dbReference>
<dbReference type="Pfam" id="PF11023">
    <property type="entry name" value="DUF2614"/>
    <property type="match status" value="1"/>
</dbReference>
<comment type="similarity">
    <text evidence="5">Belongs to the UPF0295 family.</text>
</comment>
<keyword evidence="4 5" id="KW-0472">Membrane</keyword>
<dbReference type="RefSeq" id="WP_011065312.1">
    <property type="nucleotide sequence ID" value="NZ_BSKO01000001.1"/>
</dbReference>
<keyword evidence="1 5" id="KW-1003">Cell membrane</keyword>
<dbReference type="EMBL" id="BSKO01000001">
    <property type="protein sequence ID" value="GLO65370.1"/>
    <property type="molecule type" value="Genomic_DNA"/>
</dbReference>
<keyword evidence="2 5" id="KW-0812">Transmembrane</keyword>
<gene>
    <name evidence="6" type="ORF">MACH08_11540</name>
</gene>
<dbReference type="NCBIfam" id="NF002796">
    <property type="entry name" value="PRK02935.1"/>
    <property type="match status" value="1"/>
</dbReference>
<feature type="transmembrane region" description="Helical" evidence="5">
    <location>
        <begin position="16"/>
        <end position="34"/>
    </location>
</feature>